<evidence type="ECO:0000256" key="5">
    <source>
        <dbReference type="SAM" id="Phobius"/>
    </source>
</evidence>
<evidence type="ECO:0000313" key="8">
    <source>
        <dbReference type="Proteomes" id="UP000295680"/>
    </source>
</evidence>
<dbReference type="GO" id="GO:0016020">
    <property type="term" value="C:membrane"/>
    <property type="evidence" value="ECO:0007669"/>
    <property type="project" value="UniProtKB-SubCell"/>
</dbReference>
<feature type="transmembrane region" description="Helical" evidence="5">
    <location>
        <begin position="137"/>
        <end position="155"/>
    </location>
</feature>
<accession>A0A4R2JJK0</accession>
<evidence type="ECO:0000256" key="2">
    <source>
        <dbReference type="ARBA" id="ARBA00022692"/>
    </source>
</evidence>
<feature type="transmembrane region" description="Helical" evidence="5">
    <location>
        <begin position="111"/>
        <end position="131"/>
    </location>
</feature>
<dbReference type="OrthoDB" id="3379962at2"/>
<dbReference type="EMBL" id="SLWS01000009">
    <property type="protein sequence ID" value="TCO54345.1"/>
    <property type="molecule type" value="Genomic_DNA"/>
</dbReference>
<gene>
    <name evidence="7" type="ORF">EV192_109326</name>
</gene>
<organism evidence="7 8">
    <name type="scientific">Actinocrispum wychmicini</name>
    <dbReference type="NCBI Taxonomy" id="1213861"/>
    <lineage>
        <taxon>Bacteria</taxon>
        <taxon>Bacillati</taxon>
        <taxon>Actinomycetota</taxon>
        <taxon>Actinomycetes</taxon>
        <taxon>Pseudonocardiales</taxon>
        <taxon>Pseudonocardiaceae</taxon>
        <taxon>Actinocrispum</taxon>
    </lineage>
</organism>
<name>A0A4R2JJK0_9PSEU</name>
<feature type="transmembrane region" description="Helical" evidence="5">
    <location>
        <begin position="71"/>
        <end position="91"/>
    </location>
</feature>
<keyword evidence="2 5" id="KW-0812">Transmembrane</keyword>
<dbReference type="RefSeq" id="WP_132123316.1">
    <property type="nucleotide sequence ID" value="NZ_SLWS01000009.1"/>
</dbReference>
<keyword evidence="8" id="KW-1185">Reference proteome</keyword>
<dbReference type="InterPro" id="IPR036249">
    <property type="entry name" value="Thioredoxin-like_sf"/>
</dbReference>
<dbReference type="GO" id="GO:0030416">
    <property type="term" value="P:methylamine metabolic process"/>
    <property type="evidence" value="ECO:0007669"/>
    <property type="project" value="InterPro"/>
</dbReference>
<evidence type="ECO:0000259" key="6">
    <source>
        <dbReference type="Pfam" id="PF07291"/>
    </source>
</evidence>
<feature type="domain" description="Methylamine utilisation protein MauE" evidence="6">
    <location>
        <begin position="6"/>
        <end position="126"/>
    </location>
</feature>
<evidence type="ECO:0000256" key="3">
    <source>
        <dbReference type="ARBA" id="ARBA00022989"/>
    </source>
</evidence>
<sequence length="309" mass="32853">MGVLFALDPIAAAILLHAGFGKLIAPLATQKALVEIFPRARGLITVTLLRCVAVVEIVAGCGLLTAARTVFATVIGVFGLCFAAMGAAGLIRGSSVPCGCFGASSRRPLGWTNIALGAALATVGSLNLLLSWPETDLAAAIPLAAGGTALLGLWTHRHRIFRRGSTDRRAPIEPYPDVTLGQIPPVWPDSLPNSDNCVLLVLSTMCDTCAGIVDQFAKRQAHEDWPAVGMVIATIDRDSAEEFVVEHGLAQFRYYFDEGAEWLSTQLGIRHSPVALVVGGGRFVAAYRFSDIKVLRAQVIKDLRSVPRA</sequence>
<dbReference type="AlphaFoldDB" id="A0A4R2JJK0"/>
<dbReference type="SUPFAM" id="SSF52833">
    <property type="entry name" value="Thioredoxin-like"/>
    <property type="match status" value="1"/>
</dbReference>
<comment type="caution">
    <text evidence="7">The sequence shown here is derived from an EMBL/GenBank/DDBJ whole genome shotgun (WGS) entry which is preliminary data.</text>
</comment>
<dbReference type="Pfam" id="PF07291">
    <property type="entry name" value="MauE"/>
    <property type="match status" value="1"/>
</dbReference>
<feature type="transmembrane region" description="Helical" evidence="5">
    <location>
        <begin position="6"/>
        <end position="28"/>
    </location>
</feature>
<evidence type="ECO:0000256" key="4">
    <source>
        <dbReference type="ARBA" id="ARBA00023136"/>
    </source>
</evidence>
<protein>
    <recommendedName>
        <fullName evidence="6">Methylamine utilisation protein MauE domain-containing protein</fullName>
    </recommendedName>
</protein>
<feature type="transmembrane region" description="Helical" evidence="5">
    <location>
        <begin position="40"/>
        <end position="65"/>
    </location>
</feature>
<keyword evidence="4 5" id="KW-0472">Membrane</keyword>
<comment type="subcellular location">
    <subcellularLocation>
        <location evidence="1">Membrane</location>
        <topology evidence="1">Multi-pass membrane protein</topology>
    </subcellularLocation>
</comment>
<keyword evidence="3 5" id="KW-1133">Transmembrane helix</keyword>
<dbReference type="InterPro" id="IPR009908">
    <property type="entry name" value="Methylamine_util_MauE"/>
</dbReference>
<reference evidence="7 8" key="1">
    <citation type="submission" date="2019-03" db="EMBL/GenBank/DDBJ databases">
        <title>Genomic Encyclopedia of Type Strains, Phase IV (KMG-IV): sequencing the most valuable type-strain genomes for metagenomic binning, comparative biology and taxonomic classification.</title>
        <authorList>
            <person name="Goeker M."/>
        </authorList>
    </citation>
    <scope>NUCLEOTIDE SEQUENCE [LARGE SCALE GENOMIC DNA]</scope>
    <source>
        <strain evidence="7 8">DSM 45934</strain>
    </source>
</reference>
<evidence type="ECO:0000256" key="1">
    <source>
        <dbReference type="ARBA" id="ARBA00004141"/>
    </source>
</evidence>
<proteinExistence type="predicted"/>
<evidence type="ECO:0000313" key="7">
    <source>
        <dbReference type="EMBL" id="TCO54345.1"/>
    </source>
</evidence>
<dbReference type="Proteomes" id="UP000295680">
    <property type="component" value="Unassembled WGS sequence"/>
</dbReference>